<gene>
    <name evidence="2" type="ORF">RF668_05070</name>
</gene>
<dbReference type="RefSeq" id="WP_021037868.1">
    <property type="nucleotide sequence ID" value="NZ_CP070856.1"/>
</dbReference>
<evidence type="ECO:0000313" key="3">
    <source>
        <dbReference type="Proteomes" id="UP001254658"/>
    </source>
</evidence>
<dbReference type="AlphaFoldDB" id="A0AAX4AKI4"/>
<feature type="transmembrane region" description="Helical" evidence="1">
    <location>
        <begin position="54"/>
        <end position="76"/>
    </location>
</feature>
<protein>
    <recommendedName>
        <fullName evidence="4">ABC transporter permease</fullName>
    </recommendedName>
</protein>
<name>A0AAX4AKI4_LACLC</name>
<accession>A0AAX4AKI4</accession>
<keyword evidence="1" id="KW-0472">Membrane</keyword>
<keyword evidence="1" id="KW-0812">Transmembrane</keyword>
<feature type="transmembrane region" description="Helical" evidence="1">
    <location>
        <begin position="7"/>
        <end position="29"/>
    </location>
</feature>
<dbReference type="GeneID" id="61110295"/>
<evidence type="ECO:0000313" key="2">
    <source>
        <dbReference type="EMBL" id="WMX71634.1"/>
    </source>
</evidence>
<organism evidence="2 3">
    <name type="scientific">Lactococcus lactis subsp. cremoris</name>
    <name type="common">Streptococcus cremoris</name>
    <dbReference type="NCBI Taxonomy" id="1359"/>
    <lineage>
        <taxon>Bacteria</taxon>
        <taxon>Bacillati</taxon>
        <taxon>Bacillota</taxon>
        <taxon>Bacilli</taxon>
        <taxon>Lactobacillales</taxon>
        <taxon>Streptococcaceae</taxon>
        <taxon>Lactococcus</taxon>
    </lineage>
</organism>
<dbReference type="Proteomes" id="UP001254658">
    <property type="component" value="Chromosome"/>
</dbReference>
<evidence type="ECO:0008006" key="4">
    <source>
        <dbReference type="Google" id="ProtNLM"/>
    </source>
</evidence>
<feature type="transmembrane region" description="Helical" evidence="1">
    <location>
        <begin position="88"/>
        <end position="110"/>
    </location>
</feature>
<proteinExistence type="predicted"/>
<reference evidence="2" key="2">
    <citation type="submission" date="2023-09" db="EMBL/GenBank/DDBJ databases">
        <authorList>
            <person name="Kim T.W."/>
        </authorList>
    </citation>
    <scope>NUCLEOTIDE SEQUENCE</scope>
    <source>
        <strain evidence="2">KCKM 0438</strain>
    </source>
</reference>
<sequence>MKIKKYLFLTLHIPFILLIWLFVTSPFFVHNNLLNSSFYFVFGTIEKISNSGPLATILLLFVIPIVSLGSCLFLAIKEKQINNKSVIYIMMTLISAAVTPIFFVIMQIGLGNYL</sequence>
<keyword evidence="1" id="KW-1133">Transmembrane helix</keyword>
<reference evidence="2" key="1">
    <citation type="journal article" date="2022" name="Microbiol. Spectr.">
        <title>Optimizing Conditions in the Acid Tolerance Test for Potential Probiotics Using Response Surface Methodology.</title>
        <authorList>
            <person name="Ko H.I."/>
            <person name="Jeong C.H."/>
            <person name="Hong S.W."/>
            <person name="Eun J.B."/>
            <person name="Kim T.W."/>
        </authorList>
    </citation>
    <scope>NUCLEOTIDE SEQUENCE</scope>
    <source>
        <strain evidence="2">KCKM 0438</strain>
    </source>
</reference>
<evidence type="ECO:0000256" key="1">
    <source>
        <dbReference type="SAM" id="Phobius"/>
    </source>
</evidence>
<dbReference type="EMBL" id="CP133787">
    <property type="protein sequence ID" value="WMX71634.1"/>
    <property type="molecule type" value="Genomic_DNA"/>
</dbReference>